<dbReference type="AlphaFoldDB" id="A0A239JSH1"/>
<sequence length="237" mass="26372">MKDSVKPLNAAAPSEKDVTSAVQEVVSTLEEEIVLGVLHPRERLIEDELMARFHVKRHVVRQALAEMEQQGLVQRRKNSGAQVRALTAREVMELYALRELLETHCMKLIPLPATPAQLKQLAAIQRSHAAAVKANDPRAVFRANLAFHAALYALSGNETLIEAIAEYARRTHPVRLSTLVSPQSIEAARQDHERIIEALRTGDRKALVQICAAHLRPARDTYLANLNRLGRGKEEAA</sequence>
<dbReference type="EMBL" id="FZOT01000013">
    <property type="protein sequence ID" value="SNT08896.1"/>
    <property type="molecule type" value="Genomic_DNA"/>
</dbReference>
<dbReference type="SUPFAM" id="SSF48008">
    <property type="entry name" value="GntR ligand-binding domain-like"/>
    <property type="match status" value="1"/>
</dbReference>
<gene>
    <name evidence="5" type="ORF">SAMN06265795_11392</name>
</gene>
<dbReference type="InterPro" id="IPR036388">
    <property type="entry name" value="WH-like_DNA-bd_sf"/>
</dbReference>
<dbReference type="Gene3D" id="1.10.10.10">
    <property type="entry name" value="Winged helix-like DNA-binding domain superfamily/Winged helix DNA-binding domain"/>
    <property type="match status" value="1"/>
</dbReference>
<evidence type="ECO:0000313" key="6">
    <source>
        <dbReference type="Proteomes" id="UP000198284"/>
    </source>
</evidence>
<dbReference type="PANTHER" id="PTHR43537:SF49">
    <property type="entry name" value="TRANSCRIPTIONAL REGULATORY PROTEIN"/>
    <property type="match status" value="1"/>
</dbReference>
<organism evidence="5 6">
    <name type="scientific">Noviherbaspirillum humi</name>
    <dbReference type="NCBI Taxonomy" id="1688639"/>
    <lineage>
        <taxon>Bacteria</taxon>
        <taxon>Pseudomonadati</taxon>
        <taxon>Pseudomonadota</taxon>
        <taxon>Betaproteobacteria</taxon>
        <taxon>Burkholderiales</taxon>
        <taxon>Oxalobacteraceae</taxon>
        <taxon>Noviherbaspirillum</taxon>
    </lineage>
</organism>
<dbReference type="OrthoDB" id="8903404at2"/>
<evidence type="ECO:0000256" key="2">
    <source>
        <dbReference type="ARBA" id="ARBA00023125"/>
    </source>
</evidence>
<keyword evidence="1" id="KW-0805">Transcription regulation</keyword>
<evidence type="ECO:0000313" key="5">
    <source>
        <dbReference type="EMBL" id="SNT08896.1"/>
    </source>
</evidence>
<evidence type="ECO:0000256" key="1">
    <source>
        <dbReference type="ARBA" id="ARBA00023015"/>
    </source>
</evidence>
<name>A0A239JSH1_9BURK</name>
<feature type="domain" description="HTH gntR-type" evidence="4">
    <location>
        <begin position="19"/>
        <end position="86"/>
    </location>
</feature>
<accession>A0A239JSH1</accession>
<dbReference type="InterPro" id="IPR008920">
    <property type="entry name" value="TF_FadR/GntR_C"/>
</dbReference>
<dbReference type="GO" id="GO:0003677">
    <property type="term" value="F:DNA binding"/>
    <property type="evidence" value="ECO:0007669"/>
    <property type="project" value="UniProtKB-KW"/>
</dbReference>
<keyword evidence="3" id="KW-0804">Transcription</keyword>
<dbReference type="PANTHER" id="PTHR43537">
    <property type="entry name" value="TRANSCRIPTIONAL REGULATOR, GNTR FAMILY"/>
    <property type="match status" value="1"/>
</dbReference>
<dbReference type="Pfam" id="PF00392">
    <property type="entry name" value="GntR"/>
    <property type="match status" value="1"/>
</dbReference>
<dbReference type="CDD" id="cd07377">
    <property type="entry name" value="WHTH_GntR"/>
    <property type="match status" value="1"/>
</dbReference>
<dbReference type="SMART" id="SM00345">
    <property type="entry name" value="HTH_GNTR"/>
    <property type="match status" value="1"/>
</dbReference>
<dbReference type="SUPFAM" id="SSF46785">
    <property type="entry name" value="Winged helix' DNA-binding domain"/>
    <property type="match status" value="1"/>
</dbReference>
<dbReference type="InterPro" id="IPR011711">
    <property type="entry name" value="GntR_C"/>
</dbReference>
<dbReference type="Pfam" id="PF07729">
    <property type="entry name" value="FCD"/>
    <property type="match status" value="1"/>
</dbReference>
<dbReference type="Gene3D" id="1.20.120.530">
    <property type="entry name" value="GntR ligand-binding domain-like"/>
    <property type="match status" value="1"/>
</dbReference>
<proteinExistence type="predicted"/>
<evidence type="ECO:0000256" key="3">
    <source>
        <dbReference type="ARBA" id="ARBA00023163"/>
    </source>
</evidence>
<protein>
    <submittedName>
        <fullName evidence="5">Transcriptional regulator, GntR family</fullName>
    </submittedName>
</protein>
<dbReference type="PROSITE" id="PS50949">
    <property type="entry name" value="HTH_GNTR"/>
    <property type="match status" value="1"/>
</dbReference>
<dbReference type="SMART" id="SM00895">
    <property type="entry name" value="FCD"/>
    <property type="match status" value="1"/>
</dbReference>
<reference evidence="5 6" key="1">
    <citation type="submission" date="2017-06" db="EMBL/GenBank/DDBJ databases">
        <authorList>
            <person name="Kim H.J."/>
            <person name="Triplett B.A."/>
        </authorList>
    </citation>
    <scope>NUCLEOTIDE SEQUENCE [LARGE SCALE GENOMIC DNA]</scope>
    <source>
        <strain evidence="5 6">U15</strain>
    </source>
</reference>
<keyword evidence="2" id="KW-0238">DNA-binding</keyword>
<keyword evidence="6" id="KW-1185">Reference proteome</keyword>
<dbReference type="InterPro" id="IPR036390">
    <property type="entry name" value="WH_DNA-bd_sf"/>
</dbReference>
<dbReference type="InterPro" id="IPR000524">
    <property type="entry name" value="Tscrpt_reg_HTH_GntR"/>
</dbReference>
<evidence type="ECO:0000259" key="4">
    <source>
        <dbReference type="PROSITE" id="PS50949"/>
    </source>
</evidence>
<dbReference type="Proteomes" id="UP000198284">
    <property type="component" value="Unassembled WGS sequence"/>
</dbReference>
<dbReference type="GO" id="GO:0003700">
    <property type="term" value="F:DNA-binding transcription factor activity"/>
    <property type="evidence" value="ECO:0007669"/>
    <property type="project" value="InterPro"/>
</dbReference>